<dbReference type="FunFam" id="3.20.20.70:FF:000024">
    <property type="entry name" value="Indole-3-glycerol phosphate synthase"/>
    <property type="match status" value="1"/>
</dbReference>
<evidence type="ECO:0000256" key="12">
    <source>
        <dbReference type="HAMAP-Rule" id="MF_00134"/>
    </source>
</evidence>
<dbReference type="OrthoDB" id="9804217at2"/>
<dbReference type="Proteomes" id="UP000247689">
    <property type="component" value="Unassembled WGS sequence"/>
</dbReference>
<dbReference type="HAMAP" id="MF_00135">
    <property type="entry name" value="PRAI"/>
    <property type="match status" value="1"/>
</dbReference>
<dbReference type="InterPro" id="IPR045186">
    <property type="entry name" value="Indole-3-glycerol_P_synth"/>
</dbReference>
<dbReference type="HAMAP" id="MF_00134_B">
    <property type="entry name" value="IGPS_B"/>
    <property type="match status" value="1"/>
</dbReference>
<dbReference type="CDD" id="cd00405">
    <property type="entry name" value="PRAI"/>
    <property type="match status" value="1"/>
</dbReference>
<keyword evidence="10 12" id="KW-0456">Lyase</keyword>
<evidence type="ECO:0000256" key="8">
    <source>
        <dbReference type="ARBA" id="ARBA00023141"/>
    </source>
</evidence>
<dbReference type="GO" id="GO:0004425">
    <property type="term" value="F:indole-3-glycerol-phosphate synthase activity"/>
    <property type="evidence" value="ECO:0007669"/>
    <property type="project" value="UniProtKB-UniRule"/>
</dbReference>
<name>A0A318D702_9GAMM</name>
<accession>A0A318D702</accession>
<dbReference type="RefSeq" id="WP_110200767.1">
    <property type="nucleotide sequence ID" value="NZ_QICH01000002.1"/>
</dbReference>
<keyword evidence="6 12" id="KW-0210">Decarboxylase</keyword>
<evidence type="ECO:0000256" key="6">
    <source>
        <dbReference type="ARBA" id="ARBA00022793"/>
    </source>
</evidence>
<comment type="caution">
    <text evidence="16">The sequence shown here is derived from an EMBL/GenBank/DDBJ whole genome shotgun (WGS) entry which is preliminary data.</text>
</comment>
<dbReference type="SUPFAM" id="SSF51366">
    <property type="entry name" value="Ribulose-phoshate binding barrel"/>
    <property type="match status" value="2"/>
</dbReference>
<evidence type="ECO:0000256" key="2">
    <source>
        <dbReference type="ARBA" id="ARBA00001633"/>
    </source>
</evidence>
<keyword evidence="11" id="KW-0511">Multifunctional enzyme</keyword>
<evidence type="ECO:0000256" key="7">
    <source>
        <dbReference type="ARBA" id="ARBA00022822"/>
    </source>
</evidence>
<dbReference type="AlphaFoldDB" id="A0A318D702"/>
<comment type="catalytic activity">
    <reaction evidence="1 13">
        <text>N-(5-phospho-beta-D-ribosyl)anthranilate = 1-(2-carboxyphenylamino)-1-deoxy-D-ribulose 5-phosphate</text>
        <dbReference type="Rhea" id="RHEA:21540"/>
        <dbReference type="ChEBI" id="CHEBI:18277"/>
        <dbReference type="ChEBI" id="CHEBI:58613"/>
        <dbReference type="EC" id="5.3.1.24"/>
    </reaction>
</comment>
<evidence type="ECO:0000256" key="10">
    <source>
        <dbReference type="ARBA" id="ARBA00023239"/>
    </source>
</evidence>
<keyword evidence="5 12" id="KW-0028">Amino-acid biosynthesis</keyword>
<dbReference type="EC" id="4.1.1.48" evidence="12"/>
<evidence type="ECO:0000259" key="15">
    <source>
        <dbReference type="Pfam" id="PF00697"/>
    </source>
</evidence>
<feature type="domain" description="Indole-3-glycerol phosphate synthase" evidence="14">
    <location>
        <begin position="10"/>
        <end position="245"/>
    </location>
</feature>
<dbReference type="PANTHER" id="PTHR22854:SF2">
    <property type="entry name" value="INDOLE-3-GLYCEROL-PHOSPHATE SYNTHASE"/>
    <property type="match status" value="1"/>
</dbReference>
<evidence type="ECO:0000313" key="17">
    <source>
        <dbReference type="Proteomes" id="UP000247689"/>
    </source>
</evidence>
<evidence type="ECO:0000313" key="16">
    <source>
        <dbReference type="EMBL" id="PXF62964.1"/>
    </source>
</evidence>
<comment type="catalytic activity">
    <reaction evidence="2 12">
        <text>1-(2-carboxyphenylamino)-1-deoxy-D-ribulose 5-phosphate + H(+) = (1S,2R)-1-C-(indol-3-yl)glycerol 3-phosphate + CO2 + H2O</text>
        <dbReference type="Rhea" id="RHEA:23476"/>
        <dbReference type="ChEBI" id="CHEBI:15377"/>
        <dbReference type="ChEBI" id="CHEBI:15378"/>
        <dbReference type="ChEBI" id="CHEBI:16526"/>
        <dbReference type="ChEBI" id="CHEBI:58613"/>
        <dbReference type="ChEBI" id="CHEBI:58866"/>
        <dbReference type="EC" id="4.1.1.48"/>
    </reaction>
</comment>
<organism evidence="16 17">
    <name type="scientific">Kangiella spongicola</name>
    <dbReference type="NCBI Taxonomy" id="796379"/>
    <lineage>
        <taxon>Bacteria</taxon>
        <taxon>Pseudomonadati</taxon>
        <taxon>Pseudomonadota</taxon>
        <taxon>Gammaproteobacteria</taxon>
        <taxon>Kangiellales</taxon>
        <taxon>Kangiellaceae</taxon>
        <taxon>Kangiella</taxon>
    </lineage>
</organism>
<dbReference type="EC" id="5.3.1.24" evidence="13"/>
<feature type="domain" description="N-(5'phosphoribosyl) anthranilate isomerase (PRAI)" evidence="15">
    <location>
        <begin position="251"/>
        <end position="444"/>
    </location>
</feature>
<keyword evidence="8 12" id="KW-0057">Aromatic amino acid biosynthesis</keyword>
<comment type="similarity">
    <text evidence="13">Belongs to the TrpF family.</text>
</comment>
<gene>
    <name evidence="13" type="primary">trpF</name>
    <name evidence="12" type="synonym">trpC</name>
    <name evidence="16" type="ORF">DL796_05795</name>
</gene>
<proteinExistence type="inferred from homology"/>
<dbReference type="Pfam" id="PF00218">
    <property type="entry name" value="IGPS"/>
    <property type="match status" value="1"/>
</dbReference>
<dbReference type="InterPro" id="IPR011060">
    <property type="entry name" value="RibuloseP-bd_barrel"/>
</dbReference>
<dbReference type="Pfam" id="PF00697">
    <property type="entry name" value="PRAI"/>
    <property type="match status" value="1"/>
</dbReference>
<dbReference type="InterPro" id="IPR013785">
    <property type="entry name" value="Aldolase_TIM"/>
</dbReference>
<comment type="pathway">
    <text evidence="3 13">Amino-acid biosynthesis; L-tryptophan biosynthesis; L-tryptophan from chorismate: step 3/5.</text>
</comment>
<dbReference type="EMBL" id="QICH01000002">
    <property type="protein sequence ID" value="PXF62964.1"/>
    <property type="molecule type" value="Genomic_DNA"/>
</dbReference>
<keyword evidence="9 13" id="KW-0413">Isomerase</keyword>
<dbReference type="Gene3D" id="3.20.20.70">
    <property type="entry name" value="Aldolase class I"/>
    <property type="match status" value="2"/>
</dbReference>
<evidence type="ECO:0000256" key="4">
    <source>
        <dbReference type="ARBA" id="ARBA00004696"/>
    </source>
</evidence>
<evidence type="ECO:0000256" key="9">
    <source>
        <dbReference type="ARBA" id="ARBA00023235"/>
    </source>
</evidence>
<keyword evidence="7 12" id="KW-0822">Tryptophan biosynthesis</keyword>
<evidence type="ECO:0000256" key="1">
    <source>
        <dbReference type="ARBA" id="ARBA00001164"/>
    </source>
</evidence>
<dbReference type="InterPro" id="IPR013798">
    <property type="entry name" value="Indole-3-glycerol_P_synth_dom"/>
</dbReference>
<evidence type="ECO:0000259" key="14">
    <source>
        <dbReference type="Pfam" id="PF00218"/>
    </source>
</evidence>
<evidence type="ECO:0000256" key="3">
    <source>
        <dbReference type="ARBA" id="ARBA00004664"/>
    </source>
</evidence>
<keyword evidence="17" id="KW-1185">Reference proteome</keyword>
<sequence>MVNVLQAIVEHRRQTLANSADVSDLKPSTKSLYKALKKPHFGFIMECKMASPSKGLIREDFNLEEIVPIYNQYADAISVLTEDRFFRGSYTNLKYVSENTDKPVLCKDFILEPKQVRQARYYGADAILLMLSVLNDAEYKACQQEADKYQLDILTEVYSEEELERALNLGAKIIGINNRNLKNLSTDLSHTAKLAKNIPNDVVVVTESGINNHDDVLALSPLADACLVGSSLMSQPDLENAAKQLVYGDIKVCGIKDQANADLVDSPASSLGMIFVDKSPRRVASDKISSNLTTVGVFQNHDVDAVLQAQKDYQLKVIQLHGDESVDYVHELQSKLPKSCEVTKVISIQEGDGLPSIPEYSVAEILLDTQVGSSKGGTGKAFDWSMIQEIKKRYPQYRFRVAGGITPDNIRQLKSHQVSAIDVNGGVEFKPGVKSLDKINQLFANARVVSGRSR</sequence>
<evidence type="ECO:0000256" key="11">
    <source>
        <dbReference type="ARBA" id="ARBA00023268"/>
    </source>
</evidence>
<dbReference type="CDD" id="cd00331">
    <property type="entry name" value="IGPS"/>
    <property type="match status" value="1"/>
</dbReference>
<comment type="similarity">
    <text evidence="12">Belongs to the TrpC family.</text>
</comment>
<dbReference type="GO" id="GO:0004640">
    <property type="term" value="F:phosphoribosylanthranilate isomerase activity"/>
    <property type="evidence" value="ECO:0007669"/>
    <property type="project" value="UniProtKB-UniRule"/>
</dbReference>
<dbReference type="GO" id="GO:0000162">
    <property type="term" value="P:L-tryptophan biosynthetic process"/>
    <property type="evidence" value="ECO:0007669"/>
    <property type="project" value="UniProtKB-UniRule"/>
</dbReference>
<reference evidence="16 17" key="1">
    <citation type="submission" date="2018-05" db="EMBL/GenBank/DDBJ databases">
        <title>Kangiella spongicola genome sequence.</title>
        <authorList>
            <person name="Maclea K.S."/>
            <person name="Goen A.E."/>
            <person name="Kelley C."/>
            <person name="Underriner A."/>
            <person name="Silverwood T."/>
            <person name="Trachtenberg A.M."/>
        </authorList>
    </citation>
    <scope>NUCLEOTIDE SEQUENCE [LARGE SCALE GENOMIC DNA]</scope>
    <source>
        <strain evidence="16 17">ATCC BAA-2076</strain>
    </source>
</reference>
<protein>
    <recommendedName>
        <fullName evidence="12 13">Multifunctional fusion protein</fullName>
    </recommendedName>
    <domain>
        <recommendedName>
            <fullName evidence="12">Indole-3-glycerol phosphate synthase</fullName>
            <shortName evidence="12">IGPS</shortName>
            <ecNumber evidence="12">4.1.1.48</ecNumber>
        </recommendedName>
    </domain>
    <domain>
        <recommendedName>
            <fullName evidence="13">N-(5'-phosphoribosyl)anthranilate isomerase</fullName>
            <shortName evidence="13">PRAI</shortName>
            <ecNumber evidence="13">5.3.1.24</ecNumber>
        </recommendedName>
    </domain>
</protein>
<comment type="pathway">
    <text evidence="4 12">Amino-acid biosynthesis; L-tryptophan biosynthesis; L-tryptophan from chorismate: step 4/5.</text>
</comment>
<evidence type="ECO:0000256" key="13">
    <source>
        <dbReference type="HAMAP-Rule" id="MF_00135"/>
    </source>
</evidence>
<dbReference type="NCBIfam" id="NF006945">
    <property type="entry name" value="PRK09427.1"/>
    <property type="match status" value="1"/>
</dbReference>
<evidence type="ECO:0000256" key="5">
    <source>
        <dbReference type="ARBA" id="ARBA00022605"/>
    </source>
</evidence>
<dbReference type="UniPathway" id="UPA00035">
    <property type="reaction ID" value="UER00042"/>
</dbReference>
<dbReference type="InterPro" id="IPR001240">
    <property type="entry name" value="PRAI_dom"/>
</dbReference>
<dbReference type="PANTHER" id="PTHR22854">
    <property type="entry name" value="TRYPTOPHAN BIOSYNTHESIS PROTEIN"/>
    <property type="match status" value="1"/>
</dbReference>